<feature type="non-terminal residue" evidence="10">
    <location>
        <position position="1"/>
    </location>
</feature>
<dbReference type="GO" id="GO:0004764">
    <property type="term" value="F:shikimate 3-dehydrogenase (NADP+) activity"/>
    <property type="evidence" value="ECO:0007669"/>
    <property type="project" value="UniProtKB-EC"/>
</dbReference>
<evidence type="ECO:0000256" key="5">
    <source>
        <dbReference type="ARBA" id="ARBA00023141"/>
    </source>
</evidence>
<dbReference type="GO" id="GO:0019632">
    <property type="term" value="P:shikimate metabolic process"/>
    <property type="evidence" value="ECO:0007669"/>
    <property type="project" value="TreeGrafter"/>
</dbReference>
<evidence type="ECO:0000256" key="2">
    <source>
        <dbReference type="ARBA" id="ARBA00012962"/>
    </source>
</evidence>
<comment type="catalytic activity">
    <reaction evidence="6">
        <text>shikimate + NADP(+) = 3-dehydroshikimate + NADPH + H(+)</text>
        <dbReference type="Rhea" id="RHEA:17737"/>
        <dbReference type="ChEBI" id="CHEBI:15378"/>
        <dbReference type="ChEBI" id="CHEBI:16630"/>
        <dbReference type="ChEBI" id="CHEBI:36208"/>
        <dbReference type="ChEBI" id="CHEBI:57783"/>
        <dbReference type="ChEBI" id="CHEBI:58349"/>
        <dbReference type="EC" id="1.1.1.25"/>
    </reaction>
</comment>
<accession>A0A7C0YD64</accession>
<dbReference type="InterPro" id="IPR046346">
    <property type="entry name" value="Aminoacid_DH-like_N_sf"/>
</dbReference>
<dbReference type="InterPro" id="IPR022893">
    <property type="entry name" value="Shikimate_DH_fam"/>
</dbReference>
<name>A0A7C0YD64_9BACT</name>
<keyword evidence="5" id="KW-0028">Amino-acid biosynthesis</keyword>
<dbReference type="GO" id="GO:0009073">
    <property type="term" value="P:aromatic amino acid family biosynthetic process"/>
    <property type="evidence" value="ECO:0007669"/>
    <property type="project" value="UniProtKB-KW"/>
</dbReference>
<dbReference type="Gene3D" id="3.40.50.10860">
    <property type="entry name" value="Leucine Dehydrogenase, chain A, domain 1"/>
    <property type="match status" value="1"/>
</dbReference>
<evidence type="ECO:0000256" key="4">
    <source>
        <dbReference type="ARBA" id="ARBA00023002"/>
    </source>
</evidence>
<dbReference type="CDD" id="cd01065">
    <property type="entry name" value="NAD_bind_Shikimate_DH"/>
    <property type="match status" value="1"/>
</dbReference>
<dbReference type="GO" id="GO:0005829">
    <property type="term" value="C:cytosol"/>
    <property type="evidence" value="ECO:0007669"/>
    <property type="project" value="TreeGrafter"/>
</dbReference>
<dbReference type="UniPathway" id="UPA00053">
    <property type="reaction ID" value="UER00087"/>
</dbReference>
<keyword evidence="3" id="KW-0521">NADP</keyword>
<dbReference type="InterPro" id="IPR041121">
    <property type="entry name" value="SDH_C"/>
</dbReference>
<evidence type="ECO:0000259" key="8">
    <source>
        <dbReference type="Pfam" id="PF08501"/>
    </source>
</evidence>
<organism evidence="10">
    <name type="scientific">Thermosulfidibacter takaii</name>
    <dbReference type="NCBI Taxonomy" id="412593"/>
    <lineage>
        <taxon>Bacteria</taxon>
        <taxon>Pseudomonadati</taxon>
        <taxon>Thermosulfidibacterota</taxon>
        <taxon>Thermosulfidibacteria</taxon>
        <taxon>Thermosulfidibacterales</taxon>
        <taxon>Thermosulfidibacteraceae</taxon>
    </lineage>
</organism>
<sequence>LCFMENLLGFNVTVPFKEATKRLMDFSSQDVELIGAVNTVKSGEDKLIGYNTDWSGFLKALEEAWGANLDGKKALILGGGGAARAVIYALHIRKAGEILVAMRSHAKSEKLKEDLSWASIDVITFEKGAIEKALPETDLLVNATPLGLKGEAMPFSLAPMKEKGFVMDLIYNPPITPLLQEAKERGLRCSNGLSMLLYQALESFYIWTGHSPDPHPIKNLLKNWENTTAA</sequence>
<proteinExistence type="predicted"/>
<dbReference type="InterPro" id="IPR006151">
    <property type="entry name" value="Shikm_DH/Glu-tRNA_Rdtase"/>
</dbReference>
<dbReference type="Pfam" id="PF01488">
    <property type="entry name" value="Shikimate_DH"/>
    <property type="match status" value="1"/>
</dbReference>
<feature type="domain" description="Quinate/shikimate 5-dehydrogenase/glutamyl-tRNA reductase" evidence="7">
    <location>
        <begin position="68"/>
        <end position="144"/>
    </location>
</feature>
<protein>
    <recommendedName>
        <fullName evidence="2">shikimate dehydrogenase (NADP(+))</fullName>
        <ecNumber evidence="2">1.1.1.25</ecNumber>
    </recommendedName>
</protein>
<evidence type="ECO:0000256" key="3">
    <source>
        <dbReference type="ARBA" id="ARBA00022857"/>
    </source>
</evidence>
<comment type="caution">
    <text evidence="10">The sequence shown here is derived from an EMBL/GenBank/DDBJ whole genome shotgun (WGS) entry which is preliminary data.</text>
</comment>
<dbReference type="EMBL" id="DQWS01000122">
    <property type="protein sequence ID" value="HDD53059.1"/>
    <property type="molecule type" value="Genomic_DNA"/>
</dbReference>
<dbReference type="Pfam" id="PF18317">
    <property type="entry name" value="SDH_C"/>
    <property type="match status" value="1"/>
</dbReference>
<gene>
    <name evidence="10" type="ORF">ENF32_03195</name>
</gene>
<evidence type="ECO:0000256" key="6">
    <source>
        <dbReference type="ARBA" id="ARBA00049442"/>
    </source>
</evidence>
<dbReference type="PANTHER" id="PTHR21089:SF1">
    <property type="entry name" value="BIFUNCTIONAL 3-DEHYDROQUINATE DEHYDRATASE_SHIKIMATE DEHYDROGENASE, CHLOROPLASTIC"/>
    <property type="match status" value="1"/>
</dbReference>
<dbReference type="AlphaFoldDB" id="A0A7C0YD64"/>
<feature type="domain" description="Shikimate dehydrogenase substrate binding N-terminal" evidence="8">
    <location>
        <begin position="5"/>
        <end position="40"/>
    </location>
</feature>
<keyword evidence="5" id="KW-0057">Aromatic amino acid biosynthesis</keyword>
<evidence type="ECO:0000313" key="10">
    <source>
        <dbReference type="EMBL" id="HDD53059.1"/>
    </source>
</evidence>
<dbReference type="PANTHER" id="PTHR21089">
    <property type="entry name" value="SHIKIMATE DEHYDROGENASE"/>
    <property type="match status" value="1"/>
</dbReference>
<dbReference type="GO" id="GO:0050661">
    <property type="term" value="F:NADP binding"/>
    <property type="evidence" value="ECO:0007669"/>
    <property type="project" value="TreeGrafter"/>
</dbReference>
<dbReference type="EC" id="1.1.1.25" evidence="2"/>
<evidence type="ECO:0000256" key="1">
    <source>
        <dbReference type="ARBA" id="ARBA00004871"/>
    </source>
</evidence>
<evidence type="ECO:0000259" key="9">
    <source>
        <dbReference type="Pfam" id="PF18317"/>
    </source>
</evidence>
<feature type="domain" description="SDH C-terminal" evidence="9">
    <location>
        <begin position="192"/>
        <end position="221"/>
    </location>
</feature>
<dbReference type="InterPro" id="IPR013708">
    <property type="entry name" value="Shikimate_DH-bd_N"/>
</dbReference>
<dbReference type="InterPro" id="IPR036291">
    <property type="entry name" value="NAD(P)-bd_dom_sf"/>
</dbReference>
<dbReference type="SUPFAM" id="SSF51735">
    <property type="entry name" value="NAD(P)-binding Rossmann-fold domains"/>
    <property type="match status" value="1"/>
</dbReference>
<dbReference type="Gene3D" id="3.40.50.720">
    <property type="entry name" value="NAD(P)-binding Rossmann-like Domain"/>
    <property type="match status" value="1"/>
</dbReference>
<comment type="pathway">
    <text evidence="1">Metabolic intermediate biosynthesis; chorismate biosynthesis; chorismate from D-erythrose 4-phosphate and phosphoenolpyruvate: step 4/7.</text>
</comment>
<dbReference type="Proteomes" id="UP000885690">
    <property type="component" value="Unassembled WGS sequence"/>
</dbReference>
<keyword evidence="4" id="KW-0560">Oxidoreductase</keyword>
<reference evidence="10" key="1">
    <citation type="journal article" date="2020" name="mSystems">
        <title>Genome- and Community-Level Interaction Insights into Carbon Utilization and Element Cycling Functions of Hydrothermarchaeota in Hydrothermal Sediment.</title>
        <authorList>
            <person name="Zhou Z."/>
            <person name="Liu Y."/>
            <person name="Xu W."/>
            <person name="Pan J."/>
            <person name="Luo Z.H."/>
            <person name="Li M."/>
        </authorList>
    </citation>
    <scope>NUCLEOTIDE SEQUENCE [LARGE SCALE GENOMIC DNA]</scope>
    <source>
        <strain evidence="10">HyVt-115</strain>
    </source>
</reference>
<evidence type="ECO:0000259" key="7">
    <source>
        <dbReference type="Pfam" id="PF01488"/>
    </source>
</evidence>
<dbReference type="SUPFAM" id="SSF53223">
    <property type="entry name" value="Aminoacid dehydrogenase-like, N-terminal domain"/>
    <property type="match status" value="1"/>
</dbReference>
<dbReference type="GO" id="GO:0009423">
    <property type="term" value="P:chorismate biosynthetic process"/>
    <property type="evidence" value="ECO:0007669"/>
    <property type="project" value="UniProtKB-UniPathway"/>
</dbReference>
<dbReference type="Pfam" id="PF08501">
    <property type="entry name" value="Shikimate_dh_N"/>
    <property type="match status" value="1"/>
</dbReference>